<keyword evidence="1" id="KW-0805">Transcription regulation</keyword>
<dbReference type="PANTHER" id="PTHR30146">
    <property type="entry name" value="LACI-RELATED TRANSCRIPTIONAL REPRESSOR"/>
    <property type="match status" value="1"/>
</dbReference>
<feature type="compositionally biased region" description="Polar residues" evidence="4">
    <location>
        <begin position="324"/>
        <end position="343"/>
    </location>
</feature>
<dbReference type="EMBL" id="CACRSM010000002">
    <property type="protein sequence ID" value="VYS87379.1"/>
    <property type="molecule type" value="Genomic_DNA"/>
</dbReference>
<dbReference type="GO" id="GO:0000976">
    <property type="term" value="F:transcription cis-regulatory region binding"/>
    <property type="evidence" value="ECO:0007669"/>
    <property type="project" value="TreeGrafter"/>
</dbReference>
<evidence type="ECO:0000256" key="2">
    <source>
        <dbReference type="ARBA" id="ARBA00023125"/>
    </source>
</evidence>
<sequence>MKSSRPNMRDVAQLAGVSQRTVSNVVNNFPHISPATRKAVEDAIRQLGYRPNIAAQRLRQGQTHTLALAIPNLAWPYFGELAHLIQEEARRSGYSIMVVETAGTREHEVSVLRDFRTNLIDGLILSPIELDLEGLAELALDAPLVLLGERIQDAGIPHYSMDNVAAASEMVHHLYDQGARSFLILGSTHTRATSSAGALRQRGIEKALSELGLDSWAWRSVEVSPWTAGGAQEALSQWLESNTLPDAVFTMNDLLGIGALRALAEANVRVPEDVLVSTWDDTVLSRFSTPTLTTITPDTHAIAREAVQGLIALIEGRGGAGGKQDTTSSEEQSDVESSASSLVRPQTVADVTVSHTLSIRRSTLRA</sequence>
<dbReference type="InterPro" id="IPR000843">
    <property type="entry name" value="HTH_LacI"/>
</dbReference>
<dbReference type="Gene3D" id="3.40.50.2300">
    <property type="match status" value="2"/>
</dbReference>
<dbReference type="Pfam" id="PF13377">
    <property type="entry name" value="Peripla_BP_3"/>
    <property type="match status" value="1"/>
</dbReference>
<dbReference type="Pfam" id="PF00356">
    <property type="entry name" value="LacI"/>
    <property type="match status" value="1"/>
</dbReference>
<evidence type="ECO:0000313" key="6">
    <source>
        <dbReference type="EMBL" id="VYS87379.1"/>
    </source>
</evidence>
<dbReference type="CDD" id="cd01392">
    <property type="entry name" value="HTH_LacI"/>
    <property type="match status" value="1"/>
</dbReference>
<feature type="region of interest" description="Disordered" evidence="4">
    <location>
        <begin position="317"/>
        <end position="343"/>
    </location>
</feature>
<dbReference type="SUPFAM" id="SSF47413">
    <property type="entry name" value="lambda repressor-like DNA-binding domains"/>
    <property type="match status" value="1"/>
</dbReference>
<dbReference type="InterPro" id="IPR046335">
    <property type="entry name" value="LacI/GalR-like_sensor"/>
</dbReference>
<gene>
    <name evidence="6" type="primary">cytR_2</name>
    <name evidence="6" type="ORF">AOLFYP35_00652</name>
</gene>
<evidence type="ECO:0000256" key="1">
    <source>
        <dbReference type="ARBA" id="ARBA00023015"/>
    </source>
</evidence>
<evidence type="ECO:0000256" key="4">
    <source>
        <dbReference type="SAM" id="MobiDB-lite"/>
    </source>
</evidence>
<dbReference type="SUPFAM" id="SSF53822">
    <property type="entry name" value="Periplasmic binding protein-like I"/>
    <property type="match status" value="1"/>
</dbReference>
<name>A0A6N2S3B8_9ACTO</name>
<dbReference type="PROSITE" id="PS00356">
    <property type="entry name" value="HTH_LACI_1"/>
    <property type="match status" value="1"/>
</dbReference>
<dbReference type="PROSITE" id="PS50932">
    <property type="entry name" value="HTH_LACI_2"/>
    <property type="match status" value="1"/>
</dbReference>
<dbReference type="InterPro" id="IPR010982">
    <property type="entry name" value="Lambda_DNA-bd_dom_sf"/>
</dbReference>
<reference evidence="6" key="1">
    <citation type="submission" date="2019-11" db="EMBL/GenBank/DDBJ databases">
        <authorList>
            <person name="Feng L."/>
        </authorList>
    </citation>
    <scope>NUCLEOTIDE SEQUENCE</scope>
    <source>
        <strain evidence="6">AodontolyticusLFYP35</strain>
    </source>
</reference>
<proteinExistence type="predicted"/>
<dbReference type="CDD" id="cd06267">
    <property type="entry name" value="PBP1_LacI_sugar_binding-like"/>
    <property type="match status" value="1"/>
</dbReference>
<accession>A0A6N2S3B8</accession>
<dbReference type="InterPro" id="IPR028082">
    <property type="entry name" value="Peripla_BP_I"/>
</dbReference>
<dbReference type="Gene3D" id="1.10.260.40">
    <property type="entry name" value="lambda repressor-like DNA-binding domains"/>
    <property type="match status" value="1"/>
</dbReference>
<dbReference type="AlphaFoldDB" id="A0A6N2S3B8"/>
<protein>
    <submittedName>
        <fullName evidence="6">HTH-type transcriptional repressor CytR</fullName>
    </submittedName>
</protein>
<dbReference type="GO" id="GO:0003700">
    <property type="term" value="F:DNA-binding transcription factor activity"/>
    <property type="evidence" value="ECO:0007669"/>
    <property type="project" value="TreeGrafter"/>
</dbReference>
<dbReference type="SMART" id="SM00354">
    <property type="entry name" value="HTH_LACI"/>
    <property type="match status" value="1"/>
</dbReference>
<feature type="domain" description="HTH lacI-type" evidence="5">
    <location>
        <begin position="6"/>
        <end position="60"/>
    </location>
</feature>
<evidence type="ECO:0000259" key="5">
    <source>
        <dbReference type="PROSITE" id="PS50932"/>
    </source>
</evidence>
<keyword evidence="3" id="KW-0804">Transcription</keyword>
<organism evidence="6">
    <name type="scientific">Schaalia odontolytica</name>
    <dbReference type="NCBI Taxonomy" id="1660"/>
    <lineage>
        <taxon>Bacteria</taxon>
        <taxon>Bacillati</taxon>
        <taxon>Actinomycetota</taxon>
        <taxon>Actinomycetes</taxon>
        <taxon>Actinomycetales</taxon>
        <taxon>Actinomycetaceae</taxon>
        <taxon>Schaalia</taxon>
    </lineage>
</organism>
<evidence type="ECO:0000256" key="3">
    <source>
        <dbReference type="ARBA" id="ARBA00023163"/>
    </source>
</evidence>
<keyword evidence="2" id="KW-0238">DNA-binding</keyword>
<dbReference type="PANTHER" id="PTHR30146:SF109">
    <property type="entry name" value="HTH-TYPE TRANSCRIPTIONAL REGULATOR GALS"/>
    <property type="match status" value="1"/>
</dbReference>